<accession>A0A0M8MII5</accession>
<dbReference type="EMBL" id="LIYD01000005">
    <property type="protein sequence ID" value="KOS06931.1"/>
    <property type="molecule type" value="Genomic_DNA"/>
</dbReference>
<organism evidence="1 2">
    <name type="scientific">Flavobacterium akiainvivens</name>
    <dbReference type="NCBI Taxonomy" id="1202724"/>
    <lineage>
        <taxon>Bacteria</taxon>
        <taxon>Pseudomonadati</taxon>
        <taxon>Bacteroidota</taxon>
        <taxon>Flavobacteriia</taxon>
        <taxon>Flavobacteriales</taxon>
        <taxon>Flavobacteriaceae</taxon>
        <taxon>Flavobacterium</taxon>
    </lineage>
</organism>
<comment type="caution">
    <text evidence="1">The sequence shown here is derived from an EMBL/GenBank/DDBJ whole genome shotgun (WGS) entry which is preliminary data.</text>
</comment>
<sequence length="493" mass="57760">MNGIEDIIHLLKTDDKKAFASYLRKKDKRGEGRSVQLFKIIETDDINTLKKLYPGENNDAYHALRKRLYDNLVEFMANQTFTTSTAEAHEVLRLLVVSRFFLEHRLTKTAFKCLAKAEARAIPLEQFSLLNEIYHTQIQYAHLNPALDLDGVIAKFRTNRERLYREEQLNTGYALLRRELHDIQLKGKVVDFREFIQGTMNSLGISLNEALTFKSLYQILFIANEYASLNHNFTLVEPFVEKSYAFIQNRADEAPGQLYYHIYVLYFLANINLRNHRFAESNIWLNRMEAEMQKQNSRYYSRFTLRHQLLRALNANFSGNPQQAIDSAEKALKNASHKADAQDVADLTACLAMFWVQQEDRAAYKYMKLLHRTDAWYEKKLGMLWAIRKNLLEILMYAGFGESEMALSRLKSFKRRYKKYLAQVNEQRVYDYALLIERYILKPEIAQHPGFKKGIVSLLNPDDKEDIFVVSFVGWLLARAERRPVYEATLRLL</sequence>
<gene>
    <name evidence="1" type="ORF">AM493_13490</name>
</gene>
<dbReference type="OrthoDB" id="732094at2"/>
<dbReference type="STRING" id="1202724.AM493_13490"/>
<dbReference type="Proteomes" id="UP000037755">
    <property type="component" value="Unassembled WGS sequence"/>
</dbReference>
<reference evidence="1 2" key="1">
    <citation type="submission" date="2015-08" db="EMBL/GenBank/DDBJ databases">
        <title>Whole genome sequence of Flavobacterium akiainvivens IK-1T, from decaying Wikstroemia oahuensis, an endemic Hawaiian shrub.</title>
        <authorList>
            <person name="Wan X."/>
            <person name="Hou S."/>
            <person name="Saito J."/>
            <person name="Donachie S."/>
        </authorList>
    </citation>
    <scope>NUCLEOTIDE SEQUENCE [LARGE SCALE GENOMIC DNA]</scope>
    <source>
        <strain evidence="1 2">IK-1</strain>
    </source>
</reference>
<name>A0A0M8MII5_9FLAO</name>
<dbReference type="RefSeq" id="WP_054408556.1">
    <property type="nucleotide sequence ID" value="NZ_FOYA01000015.1"/>
</dbReference>
<evidence type="ECO:0000313" key="2">
    <source>
        <dbReference type="Proteomes" id="UP000037755"/>
    </source>
</evidence>
<dbReference type="PATRIC" id="fig|1202724.3.peg.2794"/>
<keyword evidence="2" id="KW-1185">Reference proteome</keyword>
<proteinExistence type="predicted"/>
<evidence type="ECO:0000313" key="1">
    <source>
        <dbReference type="EMBL" id="KOS06931.1"/>
    </source>
</evidence>
<dbReference type="AlphaFoldDB" id="A0A0M8MII5"/>
<protein>
    <submittedName>
        <fullName evidence="1">Uncharacterized protein</fullName>
    </submittedName>
</protein>